<evidence type="ECO:0000256" key="2">
    <source>
        <dbReference type="SAM" id="MobiDB-lite"/>
    </source>
</evidence>
<dbReference type="GO" id="GO:0016538">
    <property type="term" value="F:cyclin-dependent protein serine/threonine kinase regulator activity"/>
    <property type="evidence" value="ECO:0007669"/>
    <property type="project" value="UniProtKB-ARBA"/>
</dbReference>
<evidence type="ECO:0000313" key="4">
    <source>
        <dbReference type="EMBL" id="OEJ87861.1"/>
    </source>
</evidence>
<evidence type="ECO:0000313" key="5">
    <source>
        <dbReference type="Proteomes" id="UP000095605"/>
    </source>
</evidence>
<dbReference type="PANTHER" id="PTHR21615:SF2">
    <property type="entry name" value="CYCLIN N-TERMINAL DOMAIN-CONTAINING PROTEIN 1"/>
    <property type="match status" value="1"/>
</dbReference>
<dbReference type="Proteomes" id="UP000095605">
    <property type="component" value="Unassembled WGS sequence"/>
</dbReference>
<protein>
    <submittedName>
        <fullName evidence="4">G1/S-specific cyclin CLN1</fullName>
    </submittedName>
</protein>
<reference evidence="5" key="1">
    <citation type="journal article" date="2016" name="Genome Announc.">
        <title>Genome sequences of three species of Hanseniaspora isolated from spontaneous wine fermentations.</title>
        <authorList>
            <person name="Sternes P.R."/>
            <person name="Lee D."/>
            <person name="Kutyna D.R."/>
            <person name="Borneman A.R."/>
        </authorList>
    </citation>
    <scope>NUCLEOTIDE SEQUENCE [LARGE SCALE GENOMIC DNA]</scope>
    <source>
        <strain evidence="5">AWRI3578</strain>
    </source>
</reference>
<feature type="domain" description="Cyclin-like" evidence="3">
    <location>
        <begin position="73"/>
        <end position="200"/>
    </location>
</feature>
<keyword evidence="1" id="KW-0195">Cyclin</keyword>
<dbReference type="SMART" id="SM00385">
    <property type="entry name" value="CYCLIN"/>
    <property type="match status" value="1"/>
</dbReference>
<keyword evidence="5" id="KW-1185">Reference proteome</keyword>
<feature type="compositionally biased region" description="Polar residues" evidence="2">
    <location>
        <begin position="571"/>
        <end position="612"/>
    </location>
</feature>
<name>A0A1E5RLS7_9ASCO</name>
<accession>A0A1E5RLS7</accession>
<dbReference type="PANTHER" id="PTHR21615">
    <property type="entry name" value="CYCLIN N-TERMINAL DOMAIN-CONTAINING PROTEIN 1"/>
    <property type="match status" value="1"/>
</dbReference>
<dbReference type="Pfam" id="PF00134">
    <property type="entry name" value="Cyclin_N"/>
    <property type="match status" value="1"/>
</dbReference>
<dbReference type="InterPro" id="IPR036915">
    <property type="entry name" value="Cyclin-like_sf"/>
</dbReference>
<dbReference type="EMBL" id="LPNL01000004">
    <property type="protein sequence ID" value="OEJ87861.1"/>
    <property type="molecule type" value="Genomic_DNA"/>
</dbReference>
<dbReference type="SUPFAM" id="SSF47954">
    <property type="entry name" value="Cyclin-like"/>
    <property type="match status" value="1"/>
</dbReference>
<gene>
    <name evidence="4" type="ORF">AWRI3578_g1532</name>
</gene>
<comment type="caution">
    <text evidence="4">The sequence shown here is derived from an EMBL/GenBank/DDBJ whole genome shotgun (WGS) entry which is preliminary data.</text>
</comment>
<evidence type="ECO:0000259" key="3">
    <source>
        <dbReference type="SMART" id="SM00385"/>
    </source>
</evidence>
<dbReference type="OrthoDB" id="3969999at2759"/>
<sequence>MSTGCKIETEIKPYPIDLSNQELLTHFQTIQDYYEEISDNIYNKNCKNQPDINLILQQPELQPINITRNNIVNFIYQVSLLTRCFNPIVFHATCRTYDRYSSKRVILKQQQKLVAATCLWMVAKSYGGCNHIINNEVVATNGRFKGPVMRARIPRLKELVQIIQQFNKQEQKKCNFQGSVDDTLSVDEQMLKQMEKHILDTLQWEIIEPLLAEYIMNVDEFCITQYEQFLSNNADGENDQDLKMFLKPNANGEIPAKITTQNDYFSKVCNVINPVCCDSVNESFFNEGDLFYKIAIMKIKFFILDILQFDLEFVKFKFNELASGCLMFLELCLPGSIDETKKISTEYGLSNTKLSNMNMKINNLESTLMNSKNNVQDTNYDNVRDNLKVIQNEIYAMIQSNFNGTFLTALIKCPEGNKRTSLYIRDKIWSNLIMNITGNVDDDDYKSVFMKNCILHHCNENTRSKLVINSFIKRAIDLFNCKVELQNMMDHVLSLLDVCNDLARDQYVMLQHQLHLDTNAAMYLNSPSTFISNDTNSNSLLTGDECLTAVSGEGKWSTPYLATKRRLSISGNDTDSIQTPTTNNASVCDSSKTPTKNNAKNGFMNLSQNNVGPGSYITPPASRNCSTTGTPSMGFCKDGKFTQSKPNKQARQFTHRLASIDFTS</sequence>
<dbReference type="InterPro" id="IPR013763">
    <property type="entry name" value="Cyclin-like_dom"/>
</dbReference>
<dbReference type="InterPro" id="IPR006671">
    <property type="entry name" value="Cyclin_N"/>
</dbReference>
<dbReference type="AlphaFoldDB" id="A0A1E5RLS7"/>
<feature type="region of interest" description="Disordered" evidence="2">
    <location>
        <begin position="571"/>
        <end position="625"/>
    </location>
</feature>
<organism evidence="4 5">
    <name type="scientific">Hanseniaspora opuntiae</name>
    <dbReference type="NCBI Taxonomy" id="211096"/>
    <lineage>
        <taxon>Eukaryota</taxon>
        <taxon>Fungi</taxon>
        <taxon>Dikarya</taxon>
        <taxon>Ascomycota</taxon>
        <taxon>Saccharomycotina</taxon>
        <taxon>Saccharomycetes</taxon>
        <taxon>Saccharomycodales</taxon>
        <taxon>Saccharomycodaceae</taxon>
        <taxon>Hanseniaspora</taxon>
    </lineage>
</organism>
<proteinExistence type="inferred from homology"/>
<evidence type="ECO:0000256" key="1">
    <source>
        <dbReference type="RuleBase" id="RU000383"/>
    </source>
</evidence>
<comment type="similarity">
    <text evidence="1">Belongs to the cyclin family.</text>
</comment>
<dbReference type="Gene3D" id="1.10.472.10">
    <property type="entry name" value="Cyclin-like"/>
    <property type="match status" value="1"/>
</dbReference>